<feature type="compositionally biased region" description="Polar residues" evidence="3">
    <location>
        <begin position="36"/>
        <end position="50"/>
    </location>
</feature>
<dbReference type="PANTHER" id="PTHR30160:SF1">
    <property type="entry name" value="LIPOPOLYSACCHARIDE 1,2-N-ACETYLGLUCOSAMINETRANSFERASE-RELATED"/>
    <property type="match status" value="1"/>
</dbReference>
<organism evidence="4 5">
    <name type="scientific">Eiseniibacteriota bacterium</name>
    <dbReference type="NCBI Taxonomy" id="2212470"/>
    <lineage>
        <taxon>Bacteria</taxon>
        <taxon>Candidatus Eiseniibacteriota</taxon>
    </lineage>
</organism>
<dbReference type="EMBL" id="JAGQHS010000038">
    <property type="protein sequence ID" value="MCA9755982.1"/>
    <property type="molecule type" value="Genomic_DNA"/>
</dbReference>
<dbReference type="InterPro" id="IPR051199">
    <property type="entry name" value="LPS_LOS_Heptosyltrfase"/>
</dbReference>
<accession>A0A956NBX7</accession>
<evidence type="ECO:0000313" key="4">
    <source>
        <dbReference type="EMBL" id="MCA9755982.1"/>
    </source>
</evidence>
<dbReference type="Pfam" id="PF01075">
    <property type="entry name" value="Glyco_transf_9"/>
    <property type="match status" value="1"/>
</dbReference>
<evidence type="ECO:0000256" key="1">
    <source>
        <dbReference type="ARBA" id="ARBA00022676"/>
    </source>
</evidence>
<dbReference type="GO" id="GO:0008713">
    <property type="term" value="F:ADP-heptose-lipopolysaccharide heptosyltransferase activity"/>
    <property type="evidence" value="ECO:0007669"/>
    <property type="project" value="TreeGrafter"/>
</dbReference>
<name>A0A956NBX7_UNCEI</name>
<proteinExistence type="predicted"/>
<dbReference type="AlphaFoldDB" id="A0A956NBX7"/>
<reference evidence="4" key="1">
    <citation type="submission" date="2020-04" db="EMBL/GenBank/DDBJ databases">
        <authorList>
            <person name="Zhang T."/>
        </authorList>
    </citation>
    <scope>NUCLEOTIDE SEQUENCE</scope>
    <source>
        <strain evidence="4">HKST-UBA02</strain>
    </source>
</reference>
<gene>
    <name evidence="4" type="ORF">KDA27_09290</name>
</gene>
<comment type="caution">
    <text evidence="4">The sequence shown here is derived from an EMBL/GenBank/DDBJ whole genome shotgun (WGS) entry which is preliminary data.</text>
</comment>
<evidence type="ECO:0000256" key="2">
    <source>
        <dbReference type="ARBA" id="ARBA00022679"/>
    </source>
</evidence>
<dbReference type="Gene3D" id="3.40.50.2000">
    <property type="entry name" value="Glycogen Phosphorylase B"/>
    <property type="match status" value="2"/>
</dbReference>
<dbReference type="SUPFAM" id="SSF53756">
    <property type="entry name" value="UDP-Glycosyltransferase/glycogen phosphorylase"/>
    <property type="match status" value="1"/>
</dbReference>
<dbReference type="Proteomes" id="UP000739538">
    <property type="component" value="Unassembled WGS sequence"/>
</dbReference>
<dbReference type="PANTHER" id="PTHR30160">
    <property type="entry name" value="TETRAACYLDISACCHARIDE 4'-KINASE-RELATED"/>
    <property type="match status" value="1"/>
</dbReference>
<sequence length="439" mass="48325">MERAWKRRSLPWIVRWFGRRPGPDFGDEHAKPGASPHSSHQTSAPRTDVRTTAQGVWARAQNGAEAEGRNLRVLVVRQDNRLGNMVLLVPFLRSLRDALPTAHIAMVTGDEYADLVQKWPWADEWIVQPKRLHATQPWRFPGWLRRLRRGGWDIAFEMSNHNTHSYYNCVLTVASGAPCRIGFDEPRNADALTHAVPPPGDRVPFALAPLRLLSETGLPVTPAAPSIDLTTPPSPRFQEWRRGELGEDGYALVHVGGRGEKAWPLESWTRLVPKMRALGGPRIVLIGGPDEIDRMRALETEPVGVGPGDTDAQGRPELVAPPFDVGDLSHLLRGASYYLGCDTGVMHLAASLGTPTVALFFRSNPVHYAPLGRVHKTVLLADPYDAASRWEDAVPEMGSVERSRLFVGPLHADRSPLGVPSTEDDADPAILAAIEDVLA</sequence>
<feature type="region of interest" description="Disordered" evidence="3">
    <location>
        <begin position="24"/>
        <end position="50"/>
    </location>
</feature>
<evidence type="ECO:0000256" key="3">
    <source>
        <dbReference type="SAM" id="MobiDB-lite"/>
    </source>
</evidence>
<dbReference type="CDD" id="cd03789">
    <property type="entry name" value="GT9_LPS_heptosyltransferase"/>
    <property type="match status" value="1"/>
</dbReference>
<keyword evidence="2" id="KW-0808">Transferase</keyword>
<dbReference type="GO" id="GO:0005829">
    <property type="term" value="C:cytosol"/>
    <property type="evidence" value="ECO:0007669"/>
    <property type="project" value="TreeGrafter"/>
</dbReference>
<evidence type="ECO:0000313" key="5">
    <source>
        <dbReference type="Proteomes" id="UP000739538"/>
    </source>
</evidence>
<dbReference type="InterPro" id="IPR002201">
    <property type="entry name" value="Glyco_trans_9"/>
</dbReference>
<protein>
    <submittedName>
        <fullName evidence="4">Glycosyltransferase family 9 protein</fullName>
    </submittedName>
</protein>
<reference evidence="4" key="2">
    <citation type="journal article" date="2021" name="Microbiome">
        <title>Successional dynamics and alternative stable states in a saline activated sludge microbial community over 9 years.</title>
        <authorList>
            <person name="Wang Y."/>
            <person name="Ye J."/>
            <person name="Ju F."/>
            <person name="Liu L."/>
            <person name="Boyd J.A."/>
            <person name="Deng Y."/>
            <person name="Parks D.H."/>
            <person name="Jiang X."/>
            <person name="Yin X."/>
            <person name="Woodcroft B.J."/>
            <person name="Tyson G.W."/>
            <person name="Hugenholtz P."/>
            <person name="Polz M.F."/>
            <person name="Zhang T."/>
        </authorList>
    </citation>
    <scope>NUCLEOTIDE SEQUENCE</scope>
    <source>
        <strain evidence="4">HKST-UBA02</strain>
    </source>
</reference>
<dbReference type="GO" id="GO:0009244">
    <property type="term" value="P:lipopolysaccharide core region biosynthetic process"/>
    <property type="evidence" value="ECO:0007669"/>
    <property type="project" value="TreeGrafter"/>
</dbReference>
<keyword evidence="1" id="KW-0328">Glycosyltransferase</keyword>